<dbReference type="AlphaFoldDB" id="A0A9X1MTT0"/>
<gene>
    <name evidence="1" type="ORF">LOC68_26400</name>
</gene>
<proteinExistence type="predicted"/>
<evidence type="ECO:0000313" key="1">
    <source>
        <dbReference type="EMBL" id="MCC9631942.1"/>
    </source>
</evidence>
<comment type="caution">
    <text evidence="1">The sequence shown here is derived from an EMBL/GenBank/DDBJ whole genome shotgun (WGS) entry which is preliminary data.</text>
</comment>
<sequence length="201" mass="22168">MGQYSRLGDEYQSTLPPYPLIYGGIPLVDPKQHASNRGAIETILRYIPGFSGYLEKEYRRDADALTRKWLADRLDRAKSPLDTYGRMLVDLGQIDQLPMIDRLRAKLDTAIGCLRGAMPGYSGFFDFVHIGEDQLDDIYDYDAGMITDADSVAAGIEKLPTASETPAVTIPPLIALLDAMLAKLDERENMLKGIGSEPPAS</sequence>
<keyword evidence="2" id="KW-1185">Reference proteome</keyword>
<dbReference type="EMBL" id="JAJKFT010000010">
    <property type="protein sequence ID" value="MCC9631942.1"/>
    <property type="molecule type" value="Genomic_DNA"/>
</dbReference>
<name>A0A9X1MTT0_9BACT</name>
<protein>
    <submittedName>
        <fullName evidence="1">Uncharacterized protein</fullName>
    </submittedName>
</protein>
<dbReference type="Proteomes" id="UP001139103">
    <property type="component" value="Unassembled WGS sequence"/>
</dbReference>
<organism evidence="1 2">
    <name type="scientific">Blastopirellula sediminis</name>
    <dbReference type="NCBI Taxonomy" id="2894196"/>
    <lineage>
        <taxon>Bacteria</taxon>
        <taxon>Pseudomonadati</taxon>
        <taxon>Planctomycetota</taxon>
        <taxon>Planctomycetia</taxon>
        <taxon>Pirellulales</taxon>
        <taxon>Pirellulaceae</taxon>
        <taxon>Blastopirellula</taxon>
    </lineage>
</organism>
<evidence type="ECO:0000313" key="2">
    <source>
        <dbReference type="Proteomes" id="UP001139103"/>
    </source>
</evidence>
<reference evidence="1" key="1">
    <citation type="submission" date="2021-11" db="EMBL/GenBank/DDBJ databases">
        <title>Genome sequence.</title>
        <authorList>
            <person name="Sun Q."/>
        </authorList>
    </citation>
    <scope>NUCLEOTIDE SEQUENCE</scope>
    <source>
        <strain evidence="1">JC732</strain>
    </source>
</reference>
<accession>A0A9X1MTT0</accession>
<dbReference type="RefSeq" id="WP_230224802.1">
    <property type="nucleotide sequence ID" value="NZ_JAJKFT010000010.1"/>
</dbReference>